<dbReference type="GO" id="GO:0005739">
    <property type="term" value="C:mitochondrion"/>
    <property type="evidence" value="ECO:0007669"/>
    <property type="project" value="TreeGrafter"/>
</dbReference>
<dbReference type="Gene3D" id="2.60.200.30">
    <property type="entry name" value="Probable inorganic polyphosphate/atp-NAD kinase, domain 2"/>
    <property type="match status" value="1"/>
</dbReference>
<dbReference type="PANTHER" id="PTHR13158:SF5">
    <property type="entry name" value="NAD KINASE 2, MITOCHONDRIAL"/>
    <property type="match status" value="1"/>
</dbReference>
<reference evidence="1" key="1">
    <citation type="submission" date="2018-06" db="EMBL/GenBank/DDBJ databases">
        <authorList>
            <person name="Zhirakovskaya E."/>
        </authorList>
    </citation>
    <scope>NUCLEOTIDE SEQUENCE</scope>
</reference>
<dbReference type="GO" id="GO:0019674">
    <property type="term" value="P:NAD+ metabolic process"/>
    <property type="evidence" value="ECO:0007669"/>
    <property type="project" value="InterPro"/>
</dbReference>
<dbReference type="PANTHER" id="PTHR13158">
    <property type="match status" value="1"/>
</dbReference>
<name>A0A3B0Y0S7_9ZZZZ</name>
<accession>A0A3B0Y0S7</accession>
<dbReference type="GO" id="GO:0003951">
    <property type="term" value="F:NAD+ kinase activity"/>
    <property type="evidence" value="ECO:0007669"/>
    <property type="project" value="InterPro"/>
</dbReference>
<organism evidence="1">
    <name type="scientific">hydrothermal vent metagenome</name>
    <dbReference type="NCBI Taxonomy" id="652676"/>
    <lineage>
        <taxon>unclassified sequences</taxon>
        <taxon>metagenomes</taxon>
        <taxon>ecological metagenomes</taxon>
    </lineage>
</organism>
<dbReference type="EMBL" id="UOFL01000056">
    <property type="protein sequence ID" value="VAW74248.1"/>
    <property type="molecule type" value="Genomic_DNA"/>
</dbReference>
<gene>
    <name evidence="1" type="ORF">MNBD_GAMMA12-3503</name>
</gene>
<dbReference type="Gene3D" id="3.40.50.10330">
    <property type="entry name" value="Probable inorganic polyphosphate/atp-NAD kinase, domain 1"/>
    <property type="match status" value="1"/>
</dbReference>
<dbReference type="InterPro" id="IPR017437">
    <property type="entry name" value="ATP-NAD_kinase_PpnK-typ_C"/>
</dbReference>
<proteinExistence type="predicted"/>
<dbReference type="AlphaFoldDB" id="A0A3B0Y0S7"/>
<dbReference type="InterPro" id="IPR017438">
    <property type="entry name" value="ATP-NAD_kinase_N"/>
</dbReference>
<sequence length="312" mass="34294">MNKKVARKIILINRQSQLDSLLYRHNTVEQAQFYVENLGSDFDDYLLEDEQSKQALSSAEAILSQIGRVQLLEREFLPNFVFGKQDLIVVIGQDGLVANTLKYTSEQPVIAVNPDPDRYDGVLLPFAVEDLKRITHEVINQQRTVKEITMAKATLSDGQSLLAVNDFFIGPERHTSARYTLELEGISEIQSSSGIIISTGLGSTGWFKSIITGATSVAQSLGNTIAHSTLLSGHAWDSDSLFYTVREPFPSNKTGVTMVFGEFTTQSNFNMTSAMPKEGVIFSDGLLDDAVSFSSGVNVKITTAEEKGQLVI</sequence>
<dbReference type="InterPro" id="IPR016064">
    <property type="entry name" value="NAD/diacylglycerol_kinase_sf"/>
</dbReference>
<protein>
    <submittedName>
        <fullName evidence="1">NrtR-regulated hypothetical OrfY</fullName>
    </submittedName>
</protein>
<evidence type="ECO:0000313" key="1">
    <source>
        <dbReference type="EMBL" id="VAW74248.1"/>
    </source>
</evidence>
<dbReference type="SUPFAM" id="SSF111331">
    <property type="entry name" value="NAD kinase/diacylglycerol kinase-like"/>
    <property type="match status" value="1"/>
</dbReference>